<dbReference type="Gene3D" id="2.30.30.60">
    <property type="match status" value="1"/>
</dbReference>
<feature type="transmembrane region" description="Helical" evidence="11">
    <location>
        <begin position="732"/>
        <end position="755"/>
    </location>
</feature>
<evidence type="ECO:0000256" key="1">
    <source>
        <dbReference type="ARBA" id="ARBA00004141"/>
    </source>
</evidence>
<dbReference type="GO" id="GO:0050982">
    <property type="term" value="P:detection of mechanical stimulus"/>
    <property type="evidence" value="ECO:0007669"/>
    <property type="project" value="UniProtKB-ARBA"/>
</dbReference>
<evidence type="ECO:0000256" key="2">
    <source>
        <dbReference type="ARBA" id="ARBA00008017"/>
    </source>
</evidence>
<feature type="domain" description="Mechanosensitive ion channel MscS" evidence="12">
    <location>
        <begin position="751"/>
        <end position="808"/>
    </location>
</feature>
<evidence type="ECO:0000256" key="8">
    <source>
        <dbReference type="ARBA" id="ARBA00023303"/>
    </source>
</evidence>
<feature type="transmembrane region" description="Helical" evidence="11">
    <location>
        <begin position="411"/>
        <end position="431"/>
    </location>
</feature>
<feature type="region of interest" description="Disordered" evidence="10">
    <location>
        <begin position="507"/>
        <end position="562"/>
    </location>
</feature>
<dbReference type="OrthoDB" id="544685at2759"/>
<feature type="transmembrane region" description="Helical" evidence="11">
    <location>
        <begin position="700"/>
        <end position="726"/>
    </location>
</feature>
<dbReference type="PANTHER" id="PTHR31618:SF1">
    <property type="entry name" value="EF-HAND DOMAIN-CONTAINING PROTEIN"/>
    <property type="match status" value="1"/>
</dbReference>
<keyword evidence="4 11" id="KW-0812">Transmembrane</keyword>
<evidence type="ECO:0000259" key="12">
    <source>
        <dbReference type="Pfam" id="PF00924"/>
    </source>
</evidence>
<keyword evidence="5 11" id="KW-1133">Transmembrane helix</keyword>
<keyword evidence="8" id="KW-0407">Ion channel</keyword>
<dbReference type="InterPro" id="IPR006685">
    <property type="entry name" value="MscS_channel_2nd"/>
</dbReference>
<dbReference type="PIRSF" id="PIRSF017209">
    <property type="entry name" value="Memb_At2g17000_prd"/>
    <property type="match status" value="1"/>
</dbReference>
<evidence type="ECO:0000256" key="9">
    <source>
        <dbReference type="PIRNR" id="PIRNR017209"/>
    </source>
</evidence>
<comment type="subcellular location">
    <subcellularLocation>
        <location evidence="1">Membrane</location>
        <topology evidence="1">Multi-pass membrane protein</topology>
    </subcellularLocation>
</comment>
<feature type="compositionally biased region" description="Polar residues" evidence="10">
    <location>
        <begin position="170"/>
        <end position="179"/>
    </location>
</feature>
<dbReference type="KEGG" id="soe:110793880"/>
<dbReference type="AlphaFoldDB" id="A0A9R0K1V4"/>
<keyword evidence="7 9" id="KW-0472">Membrane</keyword>
<dbReference type="InterPro" id="IPR016688">
    <property type="entry name" value="MscS-like_plants/fungi"/>
</dbReference>
<accession>A0A9R0K1V4</accession>
<evidence type="ECO:0000256" key="4">
    <source>
        <dbReference type="ARBA" id="ARBA00022692"/>
    </source>
</evidence>
<feature type="compositionally biased region" description="Basic and acidic residues" evidence="10">
    <location>
        <begin position="548"/>
        <end position="562"/>
    </location>
</feature>
<evidence type="ECO:0000256" key="7">
    <source>
        <dbReference type="ARBA" id="ARBA00023136"/>
    </source>
</evidence>
<evidence type="ECO:0000313" key="14">
    <source>
        <dbReference type="RefSeq" id="XP_021854505.1"/>
    </source>
</evidence>
<dbReference type="SUPFAM" id="SSF50182">
    <property type="entry name" value="Sm-like ribonucleoproteins"/>
    <property type="match status" value="1"/>
</dbReference>
<sequence length="934" mass="105562">MEVFKGTSPLRKSFSKNSPPPTTSTLSSSSSAATKSSTNSNNNKKKKISVEEEERLGLLQSRNDPMSTSFNSDFSVHIEPSSSSSTAATTTNATTSTENNKSPPPNAVAGLCPPILRGSSYDFQNDGVPTPRSTAAKNNNQTINNIEEDDDSSSGEFDFPKGGEFDLENQGLSPVNESPVNEYGKMTPRTHHQTVSFKESELVQRSGRPSAAAAAAVSGRDDGDQVVQCSGSNASFQQQKKGLMRMKTKSRLMDPPEDDKRSGRLNRSGFLGKSEEIEEDDPFGEDLPEEYKKGKFGFFTVLQWVSLVLIIAALVCSLVIKRFRVITIWDMQLWKWEVMGLVLICGGLVSGWLIHLVVFFIERNFLLRKRVLYFVYGLRSSVQKFLWLGWVLLAWILILDKKVEKETKSQVLPYVTKILICFMVATLMWLVKTLLLKVLAMNFHVAAFFDRIQDALFNQYVIETLSGPPYLEIQRIAEEEERLVSEVQKLQNAGVYIPPDLRANCLPNEGKPAGSARSTASGLQRSPRIGKSPRSSVIGKSPRAPSNSRREEQEKDDGISIDHLHQWNQKNVSAWNMKRLMNIVRKGVLSTLDEQLDPRMEEDETALHIRSEKEAKAGAKRIFTNVAPPGSKHIQLVDLTRFLREDEAHRTINLFEGAADGRGISKRTLKNWVVNVFRERRALALSLNDTKTAVNKLHHLVNILVGIAVIIIWLLILGVPITHFLVFVSSQVVVLAFMFGNTCKTTFEAIIFLFVMHPFDVGDRCEIDGVQMIVEEMNILTTVFLRYDNQKIIYPNSVLATKPISNYYRSPDMGDAIDFCVHISTSVEKLSLMKERITRYIDNKSDHWYPAPMIVMRDVDDLNRIKFSLWVSHRMNHQDMGERWVRRSFLVEEMIKIFRDLDIEYRMLPMDVNVRNLPALVSDRLPSNWTATGR</sequence>
<feature type="compositionally biased region" description="Basic and acidic residues" evidence="10">
    <location>
        <begin position="251"/>
        <end position="262"/>
    </location>
</feature>
<dbReference type="GO" id="GO:0008381">
    <property type="term" value="F:mechanosensitive monoatomic ion channel activity"/>
    <property type="evidence" value="ECO:0000318"/>
    <property type="project" value="GO_Central"/>
</dbReference>
<reference evidence="14" key="2">
    <citation type="submission" date="2025-08" db="UniProtKB">
        <authorList>
            <consortium name="RefSeq"/>
        </authorList>
    </citation>
    <scope>IDENTIFICATION</scope>
    <source>
        <tissue evidence="14">Leaf</tissue>
    </source>
</reference>
<proteinExistence type="inferred from homology"/>
<reference evidence="13" key="1">
    <citation type="journal article" date="2021" name="Nat. Commun.">
        <title>Genomic analyses provide insights into spinach domestication and the genetic basis of agronomic traits.</title>
        <authorList>
            <person name="Cai X."/>
            <person name="Sun X."/>
            <person name="Xu C."/>
            <person name="Sun H."/>
            <person name="Wang X."/>
            <person name="Ge C."/>
            <person name="Zhang Z."/>
            <person name="Wang Q."/>
            <person name="Fei Z."/>
            <person name="Jiao C."/>
            <person name="Wang Q."/>
        </authorList>
    </citation>
    <scope>NUCLEOTIDE SEQUENCE [LARGE SCALE GENOMIC DNA]</scope>
    <source>
        <strain evidence="13">cv. Varoflay</strain>
    </source>
</reference>
<evidence type="ECO:0000256" key="11">
    <source>
        <dbReference type="SAM" id="Phobius"/>
    </source>
</evidence>
<keyword evidence="3" id="KW-0813">Transport</keyword>
<feature type="compositionally biased region" description="Low complexity" evidence="10">
    <location>
        <begin position="81"/>
        <end position="101"/>
    </location>
</feature>
<feature type="compositionally biased region" description="Polar residues" evidence="10">
    <location>
        <begin position="60"/>
        <end position="74"/>
    </location>
</feature>
<dbReference type="FunFam" id="2.30.30.60:FF:000003">
    <property type="entry name" value="Predicted mechanosensitive ion channel"/>
    <property type="match status" value="1"/>
</dbReference>
<dbReference type="GO" id="GO:0005886">
    <property type="term" value="C:plasma membrane"/>
    <property type="evidence" value="ECO:0000318"/>
    <property type="project" value="GO_Central"/>
</dbReference>
<keyword evidence="6" id="KW-0406">Ion transport</keyword>
<keyword evidence="13" id="KW-1185">Reference proteome</keyword>
<feature type="compositionally biased region" description="Low complexity" evidence="10">
    <location>
        <begin position="205"/>
        <end position="218"/>
    </location>
</feature>
<dbReference type="GO" id="GO:0006820">
    <property type="term" value="P:monoatomic anion transport"/>
    <property type="evidence" value="ECO:0000318"/>
    <property type="project" value="GO_Central"/>
</dbReference>
<feature type="transmembrane region" description="Helical" evidence="11">
    <location>
        <begin position="296"/>
        <end position="320"/>
    </location>
</feature>
<dbReference type="RefSeq" id="XP_021854505.1">
    <property type="nucleotide sequence ID" value="XM_021998813.2"/>
</dbReference>
<evidence type="ECO:0000256" key="3">
    <source>
        <dbReference type="ARBA" id="ARBA00022448"/>
    </source>
</evidence>
<protein>
    <recommendedName>
        <fullName evidence="9">Mechanosensitive ion channel protein</fullName>
    </recommendedName>
</protein>
<dbReference type="GeneID" id="110793880"/>
<feature type="compositionally biased region" description="Polar residues" evidence="10">
    <location>
        <begin position="131"/>
        <end position="145"/>
    </location>
</feature>
<evidence type="ECO:0000256" key="10">
    <source>
        <dbReference type="SAM" id="MobiDB-lite"/>
    </source>
</evidence>
<evidence type="ECO:0000256" key="6">
    <source>
        <dbReference type="ARBA" id="ARBA00023065"/>
    </source>
</evidence>
<evidence type="ECO:0000313" key="13">
    <source>
        <dbReference type="Proteomes" id="UP000813463"/>
    </source>
</evidence>
<feature type="compositionally biased region" description="Low complexity" evidence="10">
    <location>
        <begin position="23"/>
        <end position="42"/>
    </location>
</feature>
<organism evidence="13 14">
    <name type="scientific">Spinacia oleracea</name>
    <name type="common">Spinach</name>
    <dbReference type="NCBI Taxonomy" id="3562"/>
    <lineage>
        <taxon>Eukaryota</taxon>
        <taxon>Viridiplantae</taxon>
        <taxon>Streptophyta</taxon>
        <taxon>Embryophyta</taxon>
        <taxon>Tracheophyta</taxon>
        <taxon>Spermatophyta</taxon>
        <taxon>Magnoliopsida</taxon>
        <taxon>eudicotyledons</taxon>
        <taxon>Gunneridae</taxon>
        <taxon>Pentapetalae</taxon>
        <taxon>Caryophyllales</taxon>
        <taxon>Chenopodiaceae</taxon>
        <taxon>Chenopodioideae</taxon>
        <taxon>Anserineae</taxon>
        <taxon>Spinacia</taxon>
    </lineage>
</organism>
<dbReference type="Proteomes" id="UP000813463">
    <property type="component" value="Chromosome 5"/>
</dbReference>
<gene>
    <name evidence="14" type="primary">LOC110793880</name>
</gene>
<feature type="region of interest" description="Disordered" evidence="10">
    <location>
        <begin position="1"/>
        <end position="267"/>
    </location>
</feature>
<feature type="transmembrane region" description="Helical" evidence="11">
    <location>
        <begin position="340"/>
        <end position="361"/>
    </location>
</feature>
<dbReference type="InterPro" id="IPR023408">
    <property type="entry name" value="MscS_beta-dom_sf"/>
</dbReference>
<dbReference type="PANTHER" id="PTHR31618">
    <property type="entry name" value="MECHANOSENSITIVE ION CHANNEL PROTEIN 5"/>
    <property type="match status" value="1"/>
</dbReference>
<comment type="similarity">
    <text evidence="2 9">Belongs to the MscS (TC 1.A.23) family.</text>
</comment>
<dbReference type="Pfam" id="PF00924">
    <property type="entry name" value="MS_channel_2nd"/>
    <property type="match status" value="1"/>
</dbReference>
<feature type="compositionally biased region" description="Polar residues" evidence="10">
    <location>
        <begin position="227"/>
        <end position="240"/>
    </location>
</feature>
<feature type="transmembrane region" description="Helical" evidence="11">
    <location>
        <begin position="382"/>
        <end position="399"/>
    </location>
</feature>
<dbReference type="InterPro" id="IPR010920">
    <property type="entry name" value="LSM_dom_sf"/>
</dbReference>
<evidence type="ECO:0000256" key="5">
    <source>
        <dbReference type="ARBA" id="ARBA00022989"/>
    </source>
</evidence>
<name>A0A9R0K1V4_SPIOL</name>